<evidence type="ECO:0000313" key="1">
    <source>
        <dbReference type="EMBL" id="AXG66695.1"/>
    </source>
</evidence>
<proteinExistence type="predicted"/>
<sequence>MIYDPKNGLLNVGDVEMRTRPVLFQHKLWQNMEEYFKQAEHNFVDRYNALNGTSRSVLPISFVYVISKGGHRVRTSTLLEKFGYDGDKFNPVDPDYKFLLGELFSRYTKIPAEQCFVQSFKLPESRLLLETINFLILPCEDFFVGIVSLEG</sequence>
<dbReference type="EMBL" id="MH460460">
    <property type="protein sequence ID" value="AXG66695.1"/>
    <property type="molecule type" value="Genomic_DNA"/>
</dbReference>
<protein>
    <submittedName>
        <fullName evidence="1">Uncharacterized protein</fullName>
    </submittedName>
</protein>
<reference evidence="1 2" key="1">
    <citation type="journal article" date="2018" name="Front. Microbiol.">
        <title>Jumbo Bacteriophages Are Represented Within an Increasing Diversity of Environmental Viruses Infecting the Emerging Phytopathogen, Dickeya solani.</title>
        <authorList>
            <person name="Day A.W."/>
            <person name="Ahn J."/>
            <person name="Salmond G.P.C."/>
        </authorList>
    </citation>
    <scope>NUCLEOTIDE SEQUENCE [LARGE SCALE GENOMIC DNA]</scope>
</reference>
<evidence type="ECO:0000313" key="2">
    <source>
        <dbReference type="Proteomes" id="UP000263742"/>
    </source>
</evidence>
<accession>A0A384ZWV1</accession>
<name>A0A384ZWV1_9CAUD</name>
<gene>
    <name evidence="1" type="ORF">JA13_292</name>
</gene>
<organism evidence="1 2">
    <name type="scientific">Dickeya phage vB_DsoM_JA13</name>
    <dbReference type="NCBI Taxonomy" id="2283030"/>
    <lineage>
        <taxon>Viruses</taxon>
        <taxon>Duplodnaviria</taxon>
        <taxon>Heunggongvirae</taxon>
        <taxon>Uroviricota</taxon>
        <taxon>Caudoviricetes</taxon>
        <taxon>Salmondvirus</taxon>
        <taxon>Salmondvirus JA11</taxon>
    </lineage>
</organism>
<dbReference type="Proteomes" id="UP000263742">
    <property type="component" value="Segment"/>
</dbReference>